<feature type="compositionally biased region" description="Low complexity" evidence="1">
    <location>
        <begin position="53"/>
        <end position="65"/>
    </location>
</feature>
<evidence type="ECO:0000313" key="4">
    <source>
        <dbReference type="Proteomes" id="UP000835052"/>
    </source>
</evidence>
<sequence>MFVSNFLFVFSVCFVGSLAFWPFTASEKDRPCRVENHTKVDTSTTTEQPQPVPSATPTNSSSAPALNLTRAARPGNPAD</sequence>
<protein>
    <submittedName>
        <fullName evidence="3">Uncharacterized protein</fullName>
    </submittedName>
</protein>
<evidence type="ECO:0000256" key="2">
    <source>
        <dbReference type="SAM" id="Phobius"/>
    </source>
</evidence>
<name>A0A8S1HDJ5_9PELO</name>
<dbReference type="EMBL" id="CAJGYM010000045">
    <property type="protein sequence ID" value="CAD6194543.1"/>
    <property type="molecule type" value="Genomic_DNA"/>
</dbReference>
<gene>
    <name evidence="3" type="ORF">CAUJ_LOCUS10462</name>
</gene>
<dbReference type="Proteomes" id="UP000835052">
    <property type="component" value="Unassembled WGS sequence"/>
</dbReference>
<proteinExistence type="predicted"/>
<keyword evidence="2" id="KW-0812">Transmembrane</keyword>
<feature type="transmembrane region" description="Helical" evidence="2">
    <location>
        <begin position="6"/>
        <end position="23"/>
    </location>
</feature>
<keyword evidence="2" id="KW-1133">Transmembrane helix</keyword>
<keyword evidence="4" id="KW-1185">Reference proteome</keyword>
<accession>A0A8S1HDJ5</accession>
<comment type="caution">
    <text evidence="3">The sequence shown here is derived from an EMBL/GenBank/DDBJ whole genome shotgun (WGS) entry which is preliminary data.</text>
</comment>
<keyword evidence="2" id="KW-0472">Membrane</keyword>
<dbReference type="AlphaFoldDB" id="A0A8S1HDJ5"/>
<feature type="compositionally biased region" description="Basic and acidic residues" evidence="1">
    <location>
        <begin position="31"/>
        <end position="40"/>
    </location>
</feature>
<feature type="region of interest" description="Disordered" evidence="1">
    <location>
        <begin position="31"/>
        <end position="79"/>
    </location>
</feature>
<evidence type="ECO:0000313" key="3">
    <source>
        <dbReference type="EMBL" id="CAD6194543.1"/>
    </source>
</evidence>
<organism evidence="3 4">
    <name type="scientific">Caenorhabditis auriculariae</name>
    <dbReference type="NCBI Taxonomy" id="2777116"/>
    <lineage>
        <taxon>Eukaryota</taxon>
        <taxon>Metazoa</taxon>
        <taxon>Ecdysozoa</taxon>
        <taxon>Nematoda</taxon>
        <taxon>Chromadorea</taxon>
        <taxon>Rhabditida</taxon>
        <taxon>Rhabditina</taxon>
        <taxon>Rhabditomorpha</taxon>
        <taxon>Rhabditoidea</taxon>
        <taxon>Rhabditidae</taxon>
        <taxon>Peloderinae</taxon>
        <taxon>Caenorhabditis</taxon>
    </lineage>
</organism>
<reference evidence="3" key="1">
    <citation type="submission" date="2020-10" db="EMBL/GenBank/DDBJ databases">
        <authorList>
            <person name="Kikuchi T."/>
        </authorList>
    </citation>
    <scope>NUCLEOTIDE SEQUENCE</scope>
    <source>
        <strain evidence="3">NKZ352</strain>
    </source>
</reference>
<evidence type="ECO:0000256" key="1">
    <source>
        <dbReference type="SAM" id="MobiDB-lite"/>
    </source>
</evidence>